<dbReference type="HAMAP" id="MF_02033">
    <property type="entry name" value="FtsA"/>
    <property type="match status" value="1"/>
</dbReference>
<evidence type="ECO:0000256" key="4">
    <source>
        <dbReference type="ARBA" id="ARBA00023306"/>
    </source>
</evidence>
<comment type="caution">
    <text evidence="9">The sequence shown here is derived from an EMBL/GenBank/DDBJ whole genome shotgun (WGS) entry which is preliminary data.</text>
</comment>
<dbReference type="RefSeq" id="WP_109349163.1">
    <property type="nucleotide sequence ID" value="NZ_BJUE01000063.1"/>
</dbReference>
<dbReference type="NCBIfam" id="TIGR01174">
    <property type="entry name" value="ftsA"/>
    <property type="match status" value="1"/>
</dbReference>
<dbReference type="GO" id="GO:0043093">
    <property type="term" value="P:FtsZ-dependent cytokinesis"/>
    <property type="evidence" value="ECO:0007669"/>
    <property type="project" value="UniProtKB-UniRule"/>
</dbReference>
<feature type="compositionally biased region" description="Basic and acidic residues" evidence="7">
    <location>
        <begin position="399"/>
        <end position="414"/>
    </location>
</feature>
<dbReference type="AlphaFoldDB" id="A0A2U3AE95"/>
<dbReference type="Pfam" id="PF02491">
    <property type="entry name" value="SHS2_FTSA"/>
    <property type="match status" value="1"/>
</dbReference>
<dbReference type="InterPro" id="IPR020823">
    <property type="entry name" value="Cell_div_FtsA"/>
</dbReference>
<reference evidence="9 11" key="1">
    <citation type="submission" date="2018-06" db="EMBL/GenBank/DDBJ databases">
        <authorList>
            <consortium name="Pathogen Informatics"/>
            <person name="Doyle S."/>
        </authorList>
    </citation>
    <scope>NUCLEOTIDE SEQUENCE [LARGE SCALE GENOMIC DNA]</scope>
    <source>
        <strain evidence="9 11">NCTC10597</strain>
    </source>
</reference>
<comment type="subcellular location">
    <subcellularLocation>
        <location evidence="5">Cell membrane</location>
        <topology evidence="5">Peripheral membrane protein</topology>
        <orientation evidence="5">Cytoplasmic side</orientation>
    </subcellularLocation>
    <text evidence="5">Localizes to the Z ring in an FtsZ-dependent manner. Targeted to the membrane through a conserved C-terminal amphipathic helix.</text>
</comment>
<feature type="domain" description="SHS2" evidence="8">
    <location>
        <begin position="7"/>
        <end position="195"/>
    </location>
</feature>
<keyword evidence="1 5" id="KW-1003">Cell membrane</keyword>
<dbReference type="Proteomes" id="UP000254330">
    <property type="component" value="Unassembled WGS sequence"/>
</dbReference>
<dbReference type="PIRSF" id="PIRSF003101">
    <property type="entry name" value="FtsA"/>
    <property type="match status" value="1"/>
</dbReference>
<dbReference type="SMART" id="SM00842">
    <property type="entry name" value="FtsA"/>
    <property type="match status" value="1"/>
</dbReference>
<dbReference type="InterPro" id="IPR043129">
    <property type="entry name" value="ATPase_NBD"/>
</dbReference>
<evidence type="ECO:0000256" key="3">
    <source>
        <dbReference type="ARBA" id="ARBA00023136"/>
    </source>
</evidence>
<comment type="function">
    <text evidence="5 6">Cell division protein that is involved in the assembly of the Z ring. May serve as a membrane anchor for the Z ring.</text>
</comment>
<evidence type="ECO:0000256" key="6">
    <source>
        <dbReference type="PIRNR" id="PIRNR003101"/>
    </source>
</evidence>
<dbReference type="Proteomes" id="UP000294641">
    <property type="component" value="Unassembled WGS sequence"/>
</dbReference>
<comment type="similarity">
    <text evidence="5 6">Belongs to the FtsA/MreB family.</text>
</comment>
<evidence type="ECO:0000256" key="7">
    <source>
        <dbReference type="SAM" id="MobiDB-lite"/>
    </source>
</evidence>
<accession>A0A2U3AE95</accession>
<evidence type="ECO:0000256" key="5">
    <source>
        <dbReference type="HAMAP-Rule" id="MF_02033"/>
    </source>
</evidence>
<reference evidence="10 12" key="2">
    <citation type="submission" date="2019-03" db="EMBL/GenBank/DDBJ databases">
        <title>Genomic Encyclopedia of Type Strains, Phase IV (KMG-IV): sequencing the most valuable type-strain genomes for metagenomic binning, comparative biology and taxonomic classification.</title>
        <authorList>
            <person name="Goeker M."/>
        </authorList>
    </citation>
    <scope>NUCLEOTIDE SEQUENCE [LARGE SCALE GENOMIC DNA]</scope>
    <source>
        <strain evidence="10 12">DSM 20580</strain>
    </source>
</reference>
<dbReference type="CDD" id="cd24048">
    <property type="entry name" value="ASKHA_NBD_FtsA"/>
    <property type="match status" value="1"/>
</dbReference>
<evidence type="ECO:0000256" key="1">
    <source>
        <dbReference type="ARBA" id="ARBA00022475"/>
    </source>
</evidence>
<evidence type="ECO:0000313" key="11">
    <source>
        <dbReference type="Proteomes" id="UP000254330"/>
    </source>
</evidence>
<dbReference type="EMBL" id="SNZG01000009">
    <property type="protein sequence ID" value="TDR40201.1"/>
    <property type="molecule type" value="Genomic_DNA"/>
</dbReference>
<sequence>MNQPELYVALDLGSNSVKCVIGEVADENTIHVIGVGVENSSGINKGNIVNIDATVASIKRAVAKAERMMGMTVNKVILGIPANQSSIQDVKGVVAVNGDSREISDDDLDRVLESAATMLNSPDHEVVNQIPKKFTVDNLTDIKDPRGMLGIRLEVDSTLISSSKTVLHNILRCVERAGLDVQQIYLKAMTSGNFALTDDEKSRGTMLLDMGAESTTLSVFKEDILTNVAMIPLGGDNLVKDLSGVLKIDTSQARELLYDYGRAYCDEKMIKEGLTVPVVGIDFKEQFALSYIVDILQDRLSEIFNLVLDELYNQGVEDLPGGIVLTGGVANLDGIQKFANEHFNSRVRIASPTQMGARNPELTGAIGVIQYAFVEGMFYGEFSDEAPLEPIQQGNNNYNDKRTKMDQDQSEEPKQGVMVKLKDMFNRFID</sequence>
<dbReference type="InterPro" id="IPR003494">
    <property type="entry name" value="SHS2_FtsA"/>
</dbReference>
<feature type="region of interest" description="Disordered" evidence="7">
    <location>
        <begin position="389"/>
        <end position="414"/>
    </location>
</feature>
<proteinExistence type="inferred from homology"/>
<evidence type="ECO:0000313" key="10">
    <source>
        <dbReference type="EMBL" id="TDR40201.1"/>
    </source>
</evidence>
<dbReference type="GO" id="GO:0032153">
    <property type="term" value="C:cell division site"/>
    <property type="evidence" value="ECO:0007669"/>
    <property type="project" value="UniProtKB-UniRule"/>
</dbReference>
<gene>
    <name evidence="9" type="primary">ftsA_1</name>
    <name evidence="5" type="synonym">ftsA</name>
    <name evidence="10" type="ORF">DFR61_10977</name>
    <name evidence="9" type="ORF">NCTC10597_00668</name>
</gene>
<dbReference type="SUPFAM" id="SSF53067">
    <property type="entry name" value="Actin-like ATPase domain"/>
    <property type="match status" value="2"/>
</dbReference>
<dbReference type="OrthoDB" id="9768127at2"/>
<protein>
    <recommendedName>
        <fullName evidence="5 6">Cell division protein FtsA</fullName>
    </recommendedName>
</protein>
<evidence type="ECO:0000313" key="12">
    <source>
        <dbReference type="Proteomes" id="UP000294641"/>
    </source>
</evidence>
<organism evidence="9 11">
    <name type="scientific">Kurthia zopfii</name>
    <dbReference type="NCBI Taxonomy" id="1650"/>
    <lineage>
        <taxon>Bacteria</taxon>
        <taxon>Bacillati</taxon>
        <taxon>Bacillota</taxon>
        <taxon>Bacilli</taxon>
        <taxon>Bacillales</taxon>
        <taxon>Caryophanaceae</taxon>
        <taxon>Kurthia</taxon>
    </lineage>
</organism>
<dbReference type="Gene3D" id="3.30.420.40">
    <property type="match status" value="2"/>
</dbReference>
<dbReference type="Pfam" id="PF14450">
    <property type="entry name" value="FtsA"/>
    <property type="match status" value="1"/>
</dbReference>
<dbReference type="PANTHER" id="PTHR32432:SF4">
    <property type="entry name" value="CELL DIVISION PROTEIN FTSA"/>
    <property type="match status" value="1"/>
</dbReference>
<dbReference type="PANTHER" id="PTHR32432">
    <property type="entry name" value="CELL DIVISION PROTEIN FTSA-RELATED"/>
    <property type="match status" value="1"/>
</dbReference>
<name>A0A2U3AE95_9BACL</name>
<evidence type="ECO:0000313" key="9">
    <source>
        <dbReference type="EMBL" id="STX08999.1"/>
    </source>
</evidence>
<evidence type="ECO:0000256" key="2">
    <source>
        <dbReference type="ARBA" id="ARBA00022618"/>
    </source>
</evidence>
<dbReference type="EMBL" id="UGNP01000001">
    <property type="protein sequence ID" value="STX08999.1"/>
    <property type="molecule type" value="Genomic_DNA"/>
</dbReference>
<dbReference type="InterPro" id="IPR050696">
    <property type="entry name" value="FtsA/MreB"/>
</dbReference>
<dbReference type="GO" id="GO:0009898">
    <property type="term" value="C:cytoplasmic side of plasma membrane"/>
    <property type="evidence" value="ECO:0007669"/>
    <property type="project" value="UniProtKB-UniRule"/>
</dbReference>
<evidence type="ECO:0000259" key="8">
    <source>
        <dbReference type="SMART" id="SM00842"/>
    </source>
</evidence>
<keyword evidence="2 5" id="KW-0132">Cell division</keyword>
<keyword evidence="4 5" id="KW-0131">Cell cycle</keyword>
<keyword evidence="12" id="KW-1185">Reference proteome</keyword>
<comment type="subunit">
    <text evidence="5">Self-interacts. Interacts with FtsZ.</text>
</comment>
<keyword evidence="3 5" id="KW-0472">Membrane</keyword>